<sequence>MSGPMVYELLFRGDASSAKAAAAEVQAATGKLKADTQAATSAIASDTTATLKNTDAKRAAARAAKEVAEAEAAARAAYEQSQYGWPVGPTPLQYQTPPRQNPVPAPVSSPRAPSTGAASAYAANLSFQLNDIAMMTMAGQNPMMLMMQQGTQVTQVFTQMRASGMATGTALRGAFMGMLNPMSLATMAVIGFGTAAVQWLLDTGEEAKTLDEALGNLESSTSAVKAALKEAKRGTADLAADFGSGARAARELNIALLQLAQMEAAQRVRTSIKSVGEAVADMHSVFNFGVVDSRTLEKQFNLTARGAQEVSAAIQKFEMADTFESKVEAAKGIAEAMANAEYNSDGANEAATKFGTSVGTASIHARILEGTTEQIDALTKEIAKSGIDVPFETAAEKGQKLADLLDDVMKTLEKTRAPFDLEDDLEMTRRIGEATLQYGADSLEVKRLQIEAERQNFEAQLRTLDTTEEHKKKLLELWDAAKGLQSVDPFGALAAGKDYLRTQTESLAKTQLELGLIGQTEATRRRILALYEAEQQIRDMHLDPSSTMAADIRATATAAAEAEAQLDRVRSAWETVQGAGEDAIDGIIDALKQGDIGGAFEAMATEIEGMFTELALTNPLKNALFGTDYATMADVGGLGGIWDRLTGKAGPLEVTGVSSQSVGAMTVTAAQVIINGGLGLGAASLSGVPTGGLAGSADVQSQVWQFFANKGLQPHQIAGIMGNVSRESSFDPTNVGDFGQAFGLFQHNDRKGALFDFIGGKGNLGNVNAQLEFAWHELMTSEAAAMKRLLASTNVRDATAAFAGFERPKGYTLANPAGADGWSQRLGAAEAAMAKFGATATTTTDQLGTMGNGFNSFGAALNNLFQGDGAGGSAGGFFGNLIGGLLGLPGFAAGGDHAGGWRIVGENGPEIEATGAARIFNASETRSILSSPPPAANAASTPPIAAAPAPATINIHNYTSEPIQQATSQGPDGESMVELIVGRQLAQGKHDKRLRSRYALKPEVVKR</sequence>
<protein>
    <submittedName>
        <fullName evidence="5">Prophage tail length tape measure protein</fullName>
    </submittedName>
</protein>
<feature type="domain" description="Bacteriophage tail tape measure N-terminal" evidence="3">
    <location>
        <begin position="114"/>
        <end position="285"/>
    </location>
</feature>
<evidence type="ECO:0000259" key="3">
    <source>
        <dbReference type="Pfam" id="PF06791"/>
    </source>
</evidence>
<gene>
    <name evidence="5" type="ORF">SAMN05421580_11267</name>
</gene>
<evidence type="ECO:0000256" key="2">
    <source>
        <dbReference type="SAM" id="MobiDB-lite"/>
    </source>
</evidence>
<feature type="coiled-coil region" evidence="1">
    <location>
        <begin position="51"/>
        <end position="80"/>
    </location>
</feature>
<keyword evidence="6" id="KW-1185">Reference proteome</keyword>
<feature type="domain" description="Phage tail lysozyme" evidence="4">
    <location>
        <begin position="699"/>
        <end position="835"/>
    </location>
</feature>
<dbReference type="Pfam" id="PF18013">
    <property type="entry name" value="Phage_lysozyme2"/>
    <property type="match status" value="1"/>
</dbReference>
<evidence type="ECO:0000259" key="4">
    <source>
        <dbReference type="Pfam" id="PF18013"/>
    </source>
</evidence>
<organism evidence="5 6">
    <name type="scientific">Rhodobacter aestuarii</name>
    <dbReference type="NCBI Taxonomy" id="453582"/>
    <lineage>
        <taxon>Bacteria</taxon>
        <taxon>Pseudomonadati</taxon>
        <taxon>Pseudomonadota</taxon>
        <taxon>Alphaproteobacteria</taxon>
        <taxon>Rhodobacterales</taxon>
        <taxon>Rhodobacter group</taxon>
        <taxon>Rhodobacter</taxon>
    </lineage>
</organism>
<dbReference type="Proteomes" id="UP000186221">
    <property type="component" value="Unassembled WGS sequence"/>
</dbReference>
<evidence type="ECO:0000256" key="1">
    <source>
        <dbReference type="SAM" id="Coils"/>
    </source>
</evidence>
<evidence type="ECO:0000313" key="6">
    <source>
        <dbReference type="Proteomes" id="UP000186221"/>
    </source>
</evidence>
<accession>A0A1N7Q1A2</accession>
<dbReference type="EMBL" id="FTOG01000012">
    <property type="protein sequence ID" value="SIT16591.1"/>
    <property type="molecule type" value="Genomic_DNA"/>
</dbReference>
<dbReference type="Pfam" id="PF06791">
    <property type="entry name" value="TMP_2"/>
    <property type="match status" value="1"/>
</dbReference>
<proteinExistence type="predicted"/>
<name>A0A1N7Q1A2_9RHOB</name>
<dbReference type="RefSeq" id="WP_076486088.1">
    <property type="nucleotide sequence ID" value="NZ_FTOG01000012.1"/>
</dbReference>
<dbReference type="InterPro" id="IPR009628">
    <property type="entry name" value="Phage_tape_measure_N"/>
</dbReference>
<dbReference type="AlphaFoldDB" id="A0A1N7Q1A2"/>
<dbReference type="Gene3D" id="1.10.530.10">
    <property type="match status" value="1"/>
</dbReference>
<reference evidence="6" key="1">
    <citation type="submission" date="2017-01" db="EMBL/GenBank/DDBJ databases">
        <authorList>
            <person name="Varghese N."/>
            <person name="Submissions S."/>
        </authorList>
    </citation>
    <scope>NUCLEOTIDE SEQUENCE [LARGE SCALE GENOMIC DNA]</scope>
    <source>
        <strain evidence="6">DSM 19945</strain>
    </source>
</reference>
<feature type="region of interest" description="Disordered" evidence="2">
    <location>
        <begin position="88"/>
        <end position="115"/>
    </location>
</feature>
<evidence type="ECO:0000313" key="5">
    <source>
        <dbReference type="EMBL" id="SIT16591.1"/>
    </source>
</evidence>
<dbReference type="STRING" id="453582.SAMN05421580_11267"/>
<dbReference type="OrthoDB" id="7710249at2"/>
<keyword evidence="1" id="KW-0175">Coiled coil</keyword>
<dbReference type="InterPro" id="IPR041219">
    <property type="entry name" value="Phage_lysozyme2"/>
</dbReference>